<dbReference type="GO" id="GO:0005634">
    <property type="term" value="C:nucleus"/>
    <property type="evidence" value="ECO:0007669"/>
    <property type="project" value="UniProtKB-SubCell"/>
</dbReference>
<reference evidence="11" key="1">
    <citation type="submission" date="2016-11" db="UniProtKB">
        <authorList>
            <consortium name="WormBaseParasite"/>
        </authorList>
    </citation>
    <scope>IDENTIFICATION</scope>
</reference>
<comment type="subcellular location">
    <subcellularLocation>
        <location evidence="2">Cytoplasm</location>
    </subcellularLocation>
    <subcellularLocation>
        <location evidence="1">Nucleus</location>
    </subcellularLocation>
</comment>
<dbReference type="GO" id="GO:0031047">
    <property type="term" value="P:regulatory ncRNA-mediated gene silencing"/>
    <property type="evidence" value="ECO:0007669"/>
    <property type="project" value="UniProtKB-KW"/>
</dbReference>
<keyword evidence="7" id="KW-0943">RNA-mediated gene silencing</keyword>
<evidence type="ECO:0000256" key="1">
    <source>
        <dbReference type="ARBA" id="ARBA00004123"/>
    </source>
</evidence>
<dbReference type="WBParaSite" id="maker-uti_cns_0002851-snap-gene-0.9-mRNA-1">
    <property type="protein sequence ID" value="maker-uti_cns_0002851-snap-gene-0.9-mRNA-1"/>
    <property type="gene ID" value="maker-uti_cns_0002851-snap-gene-0.9"/>
</dbReference>
<dbReference type="AlphaFoldDB" id="A0A1I8GSL8"/>
<dbReference type="InterPro" id="IPR019312">
    <property type="entry name" value="CNOT11"/>
</dbReference>
<evidence type="ECO:0000256" key="9">
    <source>
        <dbReference type="ARBA" id="ARBA00023242"/>
    </source>
</evidence>
<keyword evidence="6" id="KW-0805">Transcription regulation</keyword>
<protein>
    <recommendedName>
        <fullName evidence="4">CCR4-NOT transcription complex subunit 11</fullName>
    </recommendedName>
</protein>
<dbReference type="GO" id="GO:0005737">
    <property type="term" value="C:cytoplasm"/>
    <property type="evidence" value="ECO:0007669"/>
    <property type="project" value="UniProtKB-SubCell"/>
</dbReference>
<dbReference type="GO" id="GO:0030014">
    <property type="term" value="C:CCR4-NOT complex"/>
    <property type="evidence" value="ECO:0007669"/>
    <property type="project" value="InterPro"/>
</dbReference>
<dbReference type="STRING" id="282301.A0A1I8GSL8"/>
<evidence type="ECO:0000256" key="2">
    <source>
        <dbReference type="ARBA" id="ARBA00004496"/>
    </source>
</evidence>
<evidence type="ECO:0000256" key="5">
    <source>
        <dbReference type="ARBA" id="ARBA00022490"/>
    </source>
</evidence>
<dbReference type="OrthoDB" id="10265389at2759"/>
<evidence type="ECO:0000256" key="3">
    <source>
        <dbReference type="ARBA" id="ARBA00008030"/>
    </source>
</evidence>
<dbReference type="Proteomes" id="UP000095280">
    <property type="component" value="Unplaced"/>
</dbReference>
<dbReference type="Pfam" id="PF10155">
    <property type="entry name" value="CNOT11"/>
    <property type="match status" value="1"/>
</dbReference>
<evidence type="ECO:0000256" key="8">
    <source>
        <dbReference type="ARBA" id="ARBA00023163"/>
    </source>
</evidence>
<evidence type="ECO:0000256" key="7">
    <source>
        <dbReference type="ARBA" id="ARBA00023158"/>
    </source>
</evidence>
<evidence type="ECO:0000313" key="10">
    <source>
        <dbReference type="Proteomes" id="UP000095280"/>
    </source>
</evidence>
<proteinExistence type="inferred from homology"/>
<dbReference type="PANTHER" id="PTHR15975">
    <property type="entry name" value="CCR4-NOT TRANSCRIPTION COMPLEX SUBUNIT 11"/>
    <property type="match status" value="1"/>
</dbReference>
<evidence type="ECO:0000313" key="11">
    <source>
        <dbReference type="WBParaSite" id="maker-uti_cns_0002851-snap-gene-0.9-mRNA-1"/>
    </source>
</evidence>
<keyword evidence="9" id="KW-0539">Nucleus</keyword>
<keyword evidence="10" id="KW-1185">Reference proteome</keyword>
<accession>A0A1I8GSL8</accession>
<organism evidence="10 11">
    <name type="scientific">Macrostomum lignano</name>
    <dbReference type="NCBI Taxonomy" id="282301"/>
    <lineage>
        <taxon>Eukaryota</taxon>
        <taxon>Metazoa</taxon>
        <taxon>Spiralia</taxon>
        <taxon>Lophotrochozoa</taxon>
        <taxon>Platyhelminthes</taxon>
        <taxon>Rhabditophora</taxon>
        <taxon>Macrostomorpha</taxon>
        <taxon>Macrostomida</taxon>
        <taxon>Macrostomidae</taxon>
        <taxon>Macrostomum</taxon>
    </lineage>
</organism>
<name>A0A1I8GSL8_9PLAT</name>
<dbReference type="PANTHER" id="PTHR15975:SF0">
    <property type="entry name" value="CCR4-NOT TRANSCRIPTION COMPLEX SUBUNIT 11"/>
    <property type="match status" value="1"/>
</dbReference>
<evidence type="ECO:0000256" key="4">
    <source>
        <dbReference type="ARBA" id="ARBA00014872"/>
    </source>
</evidence>
<sequence length="483" mass="53383">MTLSSKELGNLMSLLTLDQCANNTFENIGQQVQKYFTKQDGFKVGTALVLLLQNPDLLPNRMQQLVALYLLWELTRVDPPNVNPFQPAFVYAMRSDENDTRHFRVPCLPLQERVFLYSLLQSTHASGQPSRELLKKTPQQIANSVFPPNVIPSELDLSFLESPYAERAKEMPVVSRVAMPCVLSDPERRLASMESYSGSGSSAEAQRQVLDSLLTGDQAAVRSHLRPEFLLLAPPLHSVGIEDELVWMSPTGLEHTAQWDASMCQSGSSGAETRKLMVRAFKQTLQQSQIRQLNEAISQDPKLISLSGMSPSRLPELVEHNPLVAIEVLLTLMKASSPQVTDYFSVLVNMEMSLHSMEVVNRLTTSVELPAEFIHLYISNCISSCESTKDKYMQNRLVRLVCVFLQSLIRNKIIDVKNIYIEVQAFCIEFNRIREAAGLFRLLKSLESSDGSVDSAAASAALAAGGGGPGSNPPSAATTPSKP</sequence>
<comment type="similarity">
    <text evidence="3">Belongs to the CNOT11 family.</text>
</comment>
<keyword evidence="8" id="KW-0804">Transcription</keyword>
<keyword evidence="5" id="KW-0963">Cytoplasm</keyword>
<evidence type="ECO:0000256" key="6">
    <source>
        <dbReference type="ARBA" id="ARBA00023015"/>
    </source>
</evidence>